<reference evidence="3 4" key="1">
    <citation type="journal article" date="2018" name="Int. J. Syst. Evol. Microbiol.">
        <title>Epidermidibacterium keratini gen. nov., sp. nov., a member of the family Sporichthyaceae, isolated from keratin epidermis.</title>
        <authorList>
            <person name="Lee D.G."/>
            <person name="Trujillo M.E."/>
            <person name="Kang S."/>
            <person name="Nam J.J."/>
            <person name="Kim Y.J."/>
        </authorList>
    </citation>
    <scope>NUCLEOTIDE SEQUENCE [LARGE SCALE GENOMIC DNA]</scope>
    <source>
        <strain evidence="3 4">EPI-7</strain>
    </source>
</reference>
<feature type="domain" description="HTH merR-type" evidence="2">
    <location>
        <begin position="1"/>
        <end position="74"/>
    </location>
</feature>
<dbReference type="SMART" id="SM00422">
    <property type="entry name" value="HTH_MERR"/>
    <property type="match status" value="1"/>
</dbReference>
<dbReference type="Proteomes" id="UP000463857">
    <property type="component" value="Chromosome"/>
</dbReference>
<dbReference type="Gene3D" id="1.10.1660.10">
    <property type="match status" value="1"/>
</dbReference>
<protein>
    <submittedName>
        <fullName evidence="3">MerR family transcriptional regulator</fullName>
    </submittedName>
</protein>
<evidence type="ECO:0000313" key="3">
    <source>
        <dbReference type="EMBL" id="QHC02573.1"/>
    </source>
</evidence>
<dbReference type="InParanoid" id="A0A7L4YUN5"/>
<dbReference type="GO" id="GO:0003677">
    <property type="term" value="F:DNA binding"/>
    <property type="evidence" value="ECO:0007669"/>
    <property type="project" value="UniProtKB-KW"/>
</dbReference>
<evidence type="ECO:0000313" key="4">
    <source>
        <dbReference type="Proteomes" id="UP000463857"/>
    </source>
</evidence>
<evidence type="ECO:0000259" key="2">
    <source>
        <dbReference type="PROSITE" id="PS50937"/>
    </source>
</evidence>
<dbReference type="InterPro" id="IPR047057">
    <property type="entry name" value="MerR_fam"/>
</dbReference>
<name>A0A7L4YUN5_9ACTN</name>
<keyword evidence="4" id="KW-1185">Reference proteome</keyword>
<dbReference type="InterPro" id="IPR000551">
    <property type="entry name" value="MerR-type_HTH_dom"/>
</dbReference>
<accession>A0A7L4YUN5</accession>
<dbReference type="SUPFAM" id="SSF46955">
    <property type="entry name" value="Putative DNA-binding domain"/>
    <property type="match status" value="1"/>
</dbReference>
<evidence type="ECO:0000256" key="1">
    <source>
        <dbReference type="ARBA" id="ARBA00023125"/>
    </source>
</evidence>
<gene>
    <name evidence="3" type="ORF">EK0264_19085</name>
</gene>
<dbReference type="PROSITE" id="PS50937">
    <property type="entry name" value="HTH_MERR_2"/>
    <property type="match status" value="1"/>
</dbReference>
<dbReference type="EMBL" id="CP047156">
    <property type="protein sequence ID" value="QHC02573.1"/>
    <property type="molecule type" value="Genomic_DNA"/>
</dbReference>
<dbReference type="KEGG" id="eke:EK0264_19085"/>
<organism evidence="3 4">
    <name type="scientific">Epidermidibacterium keratini</name>
    <dbReference type="NCBI Taxonomy" id="1891644"/>
    <lineage>
        <taxon>Bacteria</taxon>
        <taxon>Bacillati</taxon>
        <taxon>Actinomycetota</taxon>
        <taxon>Actinomycetes</taxon>
        <taxon>Sporichthyales</taxon>
        <taxon>Sporichthyaceae</taxon>
        <taxon>Epidermidibacterium</taxon>
    </lineage>
</organism>
<sequence length="236" mass="26771">MSIGELRAALLPDFPDISISKIRYLEDVGLIQPARTKSSYRKFSHADLARVRYVLTMQREHFLPLKVIRENLEAMDRGLEVTADRPRPRVPTLAMARDRDGMPTAEEFAKPAQHIRISRAELIEQSGIDEQVLESMEQYGVITPERGGMYDADAFEVAQLVASMAEYGLEARHLRSFRTQADREIGLFAQVVTPMMRHKTPQSRGKADETMRELAALSVRLHAVLVRSGLRRQVNS</sequence>
<dbReference type="PANTHER" id="PTHR30204">
    <property type="entry name" value="REDOX-CYCLING DRUG-SENSING TRANSCRIPTIONAL ACTIVATOR SOXR"/>
    <property type="match status" value="1"/>
</dbReference>
<dbReference type="Pfam" id="PF13411">
    <property type="entry name" value="MerR_1"/>
    <property type="match status" value="1"/>
</dbReference>
<keyword evidence="1" id="KW-0238">DNA-binding</keyword>
<dbReference type="AlphaFoldDB" id="A0A7L4YUN5"/>
<dbReference type="CDD" id="cd00592">
    <property type="entry name" value="HTH_MerR-like"/>
    <property type="match status" value="1"/>
</dbReference>
<proteinExistence type="predicted"/>
<dbReference type="PANTHER" id="PTHR30204:SF89">
    <property type="entry name" value="HTH MERR-TYPE DOMAIN-CONTAINING PROTEIN"/>
    <property type="match status" value="1"/>
</dbReference>
<dbReference type="OrthoDB" id="3191171at2"/>
<dbReference type="InterPro" id="IPR009061">
    <property type="entry name" value="DNA-bd_dom_put_sf"/>
</dbReference>
<dbReference type="GO" id="GO:0003700">
    <property type="term" value="F:DNA-binding transcription factor activity"/>
    <property type="evidence" value="ECO:0007669"/>
    <property type="project" value="InterPro"/>
</dbReference>